<reference evidence="2 3" key="1">
    <citation type="submission" date="2014-12" db="EMBL/GenBank/DDBJ databases">
        <title>Draft genome sequence of Paenibacillus kamchatkensis strain B-2647.</title>
        <authorList>
            <person name="Karlyshev A.V."/>
            <person name="Kudryashova E.B."/>
        </authorList>
    </citation>
    <scope>NUCLEOTIDE SEQUENCE [LARGE SCALE GENOMIC DNA]</scope>
    <source>
        <strain evidence="2 3">VKM B-2647</strain>
    </source>
</reference>
<evidence type="ECO:0000313" key="2">
    <source>
        <dbReference type="EMBL" id="KIL36375.1"/>
    </source>
</evidence>
<accession>A0ABR5A5M7</accession>
<protein>
    <recommendedName>
        <fullName evidence="1">DUF58 domain-containing protein</fullName>
    </recommendedName>
</protein>
<dbReference type="RefSeq" id="WP_041052581.1">
    <property type="nucleotide sequence ID" value="NZ_JXAK01000110.1"/>
</dbReference>
<gene>
    <name evidence="2" type="ORF">SD70_31620</name>
</gene>
<dbReference type="PANTHER" id="PTHR34351:SF1">
    <property type="entry name" value="SLR1927 PROTEIN"/>
    <property type="match status" value="1"/>
</dbReference>
<dbReference type="PANTHER" id="PTHR34351">
    <property type="entry name" value="SLR1927 PROTEIN-RELATED"/>
    <property type="match status" value="1"/>
</dbReference>
<dbReference type="EMBL" id="JXAK01000110">
    <property type="protein sequence ID" value="KIL36375.1"/>
    <property type="molecule type" value="Genomic_DNA"/>
</dbReference>
<sequence>MIAASFWKTLLALLSWAAAGALAVQYGGYAAWFVFDALTAAFAIGLAVRLGALHRIEVWHELSAARLLEGEEQTVAVRLHHRSFVPVPWLLLEEHWKRTGEATSRTYRKLLFPWFRKTLEYRYTLTGLPRGEYRLVRVVAAAGDGIGWLPERRKVAVLAGRPQAGMLPEGGGRRGGVVAGSAAHAGHGANPALGAGVGPAFVAYPRETPLRIGVGYGTDEEGRPLPGARTPAGGGVLAALRDYAAGDPLGRMHWKATARRGKLTVKAPEPHEQQQVLLLLDTSAATYAALAGAGPEALEASVRAAAGLLRACSERGLALALACCDGGAPVAAGSGPRGRELLLERAGAHRRQRRRALAT</sequence>
<evidence type="ECO:0000313" key="3">
    <source>
        <dbReference type="Proteomes" id="UP000031967"/>
    </source>
</evidence>
<feature type="domain" description="DUF58" evidence="1">
    <location>
        <begin position="240"/>
        <end position="286"/>
    </location>
</feature>
<comment type="caution">
    <text evidence="2">The sequence shown here is derived from an EMBL/GenBank/DDBJ whole genome shotgun (WGS) entry which is preliminary data.</text>
</comment>
<dbReference type="Pfam" id="PF01882">
    <property type="entry name" value="DUF58"/>
    <property type="match status" value="1"/>
</dbReference>
<dbReference type="Proteomes" id="UP000031967">
    <property type="component" value="Unassembled WGS sequence"/>
</dbReference>
<proteinExistence type="predicted"/>
<dbReference type="InterPro" id="IPR002881">
    <property type="entry name" value="DUF58"/>
</dbReference>
<organism evidence="2 3">
    <name type="scientific">Gordoniibacillus kamchatkensis</name>
    <dbReference type="NCBI Taxonomy" id="1590651"/>
    <lineage>
        <taxon>Bacteria</taxon>
        <taxon>Bacillati</taxon>
        <taxon>Bacillota</taxon>
        <taxon>Bacilli</taxon>
        <taxon>Bacillales</taxon>
        <taxon>Paenibacillaceae</taxon>
        <taxon>Gordoniibacillus</taxon>
    </lineage>
</organism>
<name>A0ABR5A5M7_9BACL</name>
<keyword evidence="3" id="KW-1185">Reference proteome</keyword>
<feature type="non-terminal residue" evidence="2">
    <location>
        <position position="359"/>
    </location>
</feature>
<evidence type="ECO:0000259" key="1">
    <source>
        <dbReference type="Pfam" id="PF01882"/>
    </source>
</evidence>